<dbReference type="Proteomes" id="UP000490939">
    <property type="component" value="Unassembled WGS sequence"/>
</dbReference>
<name>A0A8H3UUN0_VENIN</name>
<organism evidence="3 4">
    <name type="scientific">Venturia inaequalis</name>
    <name type="common">Apple scab fungus</name>
    <dbReference type="NCBI Taxonomy" id="5025"/>
    <lineage>
        <taxon>Eukaryota</taxon>
        <taxon>Fungi</taxon>
        <taxon>Dikarya</taxon>
        <taxon>Ascomycota</taxon>
        <taxon>Pezizomycotina</taxon>
        <taxon>Dothideomycetes</taxon>
        <taxon>Pleosporomycetidae</taxon>
        <taxon>Venturiales</taxon>
        <taxon>Venturiaceae</taxon>
        <taxon>Venturia</taxon>
    </lineage>
</organism>
<feature type="region of interest" description="Disordered" evidence="1">
    <location>
        <begin position="578"/>
        <end position="614"/>
    </location>
</feature>
<feature type="compositionally biased region" description="Basic and acidic residues" evidence="1">
    <location>
        <begin position="25"/>
        <end position="37"/>
    </location>
</feature>
<feature type="compositionally biased region" description="Basic and acidic residues" evidence="1">
    <location>
        <begin position="55"/>
        <end position="65"/>
    </location>
</feature>
<proteinExistence type="predicted"/>
<dbReference type="AlphaFoldDB" id="A0A8H3UUN0"/>
<feature type="compositionally biased region" description="Low complexity" evidence="1">
    <location>
        <begin position="374"/>
        <end position="396"/>
    </location>
</feature>
<sequence>MSPFYYEHFEDMSYETAYETYFENAHEDSCEDSREDSGQTSGLSLQEQDDLSQQRLRDEKHEDHGKISLTKDLLRMAALSAARARGGRTVNEQRHLFHEKSRSFALDPTKAREPLPTAVGGLTLRQLAVQRVQAASVSAAPVAAPVSMAVPVVVAPASAVVPAAVIPFVESGCGAMFDIFAEYEDFVAFREMFAVPDVFASPKAVTTIHPIVVRTPAYDVLFEEEAIFGDLFTAPVVLGARTVPYIPATAEVAPVVTTAISHDIFTNDDLFGDMFAIPAVLGAPTVPYIPTSPAVEAPTAVVSPVVAAATPVVFKKLSKHEQAVRRLKLMNKGSAMSELIQIYKEMEADGRITYTTPAPDPVAVTPAVPDLVPEEVSSGSEKGSIIGSPSSQSSLSDGERYLSKIQMTPMPTPTKTKAPRPETPVKAIPLKASLQTPSPLRLEAREQIRPDSPTTSKLTCQGKKTFTPSLAAIESSPAASPTTERSPPASLFVRPGNPTPTKATRGARNFALVLSPIRADGFEEEDEEPSSPIPMLLGGVLPTTTTFAGDVEVESQSIAESAVLTVEELIQKVQETEGHLTTSTAHTHAPESPPTTKGAIDADPETGAETGVEEPHKVPLTNIGAMATIACSYVVAQSVRIAPVAVSVLVAGVAFAAYRFFLW</sequence>
<evidence type="ECO:0000313" key="3">
    <source>
        <dbReference type="EMBL" id="KAE9977537.1"/>
    </source>
</evidence>
<feature type="region of interest" description="Disordered" evidence="1">
    <location>
        <begin position="374"/>
        <end position="397"/>
    </location>
</feature>
<accession>A0A8H3UUN0</accession>
<feature type="compositionally biased region" description="Low complexity" evidence="1">
    <location>
        <begin position="43"/>
        <end position="54"/>
    </location>
</feature>
<keyword evidence="2" id="KW-1133">Transmembrane helix</keyword>
<evidence type="ECO:0000256" key="2">
    <source>
        <dbReference type="SAM" id="Phobius"/>
    </source>
</evidence>
<feature type="region of interest" description="Disordered" evidence="1">
    <location>
        <begin position="474"/>
        <end position="506"/>
    </location>
</feature>
<keyword evidence="2" id="KW-0812">Transmembrane</keyword>
<dbReference type="EMBL" id="WNWR01000467">
    <property type="protein sequence ID" value="KAE9977537.1"/>
    <property type="molecule type" value="Genomic_DNA"/>
</dbReference>
<protein>
    <submittedName>
        <fullName evidence="3">Uncharacterized protein</fullName>
    </submittedName>
</protein>
<keyword evidence="2" id="KW-0472">Membrane</keyword>
<gene>
    <name evidence="3" type="ORF">EG327_007683</name>
</gene>
<comment type="caution">
    <text evidence="3">The sequence shown here is derived from an EMBL/GenBank/DDBJ whole genome shotgun (WGS) entry which is preliminary data.</text>
</comment>
<reference evidence="3 4" key="1">
    <citation type="submission" date="2019-07" db="EMBL/GenBank/DDBJ databases">
        <title>Venturia inaequalis Genome Resource.</title>
        <authorList>
            <person name="Lichtner F.J."/>
        </authorList>
    </citation>
    <scope>NUCLEOTIDE SEQUENCE [LARGE SCALE GENOMIC DNA]</scope>
    <source>
        <strain evidence="3 4">DMI_063113</strain>
    </source>
</reference>
<evidence type="ECO:0000313" key="4">
    <source>
        <dbReference type="Proteomes" id="UP000490939"/>
    </source>
</evidence>
<feature type="transmembrane region" description="Helical" evidence="2">
    <location>
        <begin position="641"/>
        <end position="661"/>
    </location>
</feature>
<keyword evidence="4" id="KW-1185">Reference proteome</keyword>
<evidence type="ECO:0000256" key="1">
    <source>
        <dbReference type="SAM" id="MobiDB-lite"/>
    </source>
</evidence>
<feature type="region of interest" description="Disordered" evidence="1">
    <location>
        <begin position="25"/>
        <end position="65"/>
    </location>
</feature>